<comment type="caution">
    <text evidence="16">The sequence shown here is derived from an EMBL/GenBank/DDBJ whole genome shotgun (WGS) entry which is preliminary data.</text>
</comment>
<dbReference type="CDD" id="cd18793">
    <property type="entry name" value="SF2_C_SNF"/>
    <property type="match status" value="1"/>
</dbReference>
<evidence type="ECO:0000256" key="2">
    <source>
        <dbReference type="ARBA" id="ARBA00008708"/>
    </source>
</evidence>
<dbReference type="SMART" id="SM01314">
    <property type="entry name" value="SnAC"/>
    <property type="match status" value="1"/>
</dbReference>
<feature type="region of interest" description="Disordered" evidence="13">
    <location>
        <begin position="1044"/>
        <end position="1123"/>
    </location>
</feature>
<accession>A0A8J4W2A0</accession>
<feature type="compositionally biased region" description="Basic and acidic residues" evidence="13">
    <location>
        <begin position="1064"/>
        <end position="1076"/>
    </location>
</feature>
<keyword evidence="8" id="KW-0347">Helicase</keyword>
<dbReference type="PROSITE" id="PS51192">
    <property type="entry name" value="HELICASE_ATP_BIND_1"/>
    <property type="match status" value="1"/>
</dbReference>
<comment type="subcellular location">
    <subcellularLocation>
        <location evidence="1">Nucleus</location>
    </subcellularLocation>
</comment>
<dbReference type="GO" id="GO:0010492">
    <property type="term" value="P:maintenance of shoot apical meristem identity"/>
    <property type="evidence" value="ECO:0007669"/>
    <property type="project" value="UniProtKB-ARBA"/>
</dbReference>
<proteinExistence type="inferred from homology"/>
<dbReference type="GO" id="GO:0042393">
    <property type="term" value="F:histone binding"/>
    <property type="evidence" value="ECO:0007669"/>
    <property type="project" value="InterPro"/>
</dbReference>
<dbReference type="GO" id="GO:0010231">
    <property type="term" value="P:maintenance of seed dormancy"/>
    <property type="evidence" value="ECO:0007669"/>
    <property type="project" value="UniProtKB-ARBA"/>
</dbReference>
<dbReference type="PANTHER" id="PTHR10799">
    <property type="entry name" value="SNF2/RAD54 HELICASE FAMILY"/>
    <property type="match status" value="1"/>
</dbReference>
<dbReference type="Pfam" id="PF14619">
    <property type="entry name" value="SnAC"/>
    <property type="match status" value="1"/>
</dbReference>
<evidence type="ECO:0000256" key="6">
    <source>
        <dbReference type="ARBA" id="ARBA00022741"/>
    </source>
</evidence>
<evidence type="ECO:0000256" key="5">
    <source>
        <dbReference type="ARBA" id="ARBA00022604"/>
    </source>
</evidence>
<comment type="similarity">
    <text evidence="2">Belongs to the helicase family.</text>
</comment>
<dbReference type="SUPFAM" id="SSF52540">
    <property type="entry name" value="P-loop containing nucleoside triphosphate hydrolases"/>
    <property type="match status" value="2"/>
</dbReference>
<dbReference type="SMART" id="SM00487">
    <property type="entry name" value="DEXDc"/>
    <property type="match status" value="1"/>
</dbReference>
<dbReference type="GO" id="GO:0005524">
    <property type="term" value="F:ATP binding"/>
    <property type="evidence" value="ECO:0007669"/>
    <property type="project" value="UniProtKB-KW"/>
</dbReference>
<evidence type="ECO:0000259" key="15">
    <source>
        <dbReference type="PROSITE" id="PS51194"/>
    </source>
</evidence>
<evidence type="ECO:0000256" key="3">
    <source>
        <dbReference type="ARBA" id="ARBA00012551"/>
    </source>
</evidence>
<dbReference type="InterPro" id="IPR029295">
    <property type="entry name" value="SnAC"/>
</dbReference>
<dbReference type="EC" id="3.6.4.12" evidence="3"/>
<dbReference type="OrthoDB" id="5857104at2759"/>
<dbReference type="Gene3D" id="3.40.50.10810">
    <property type="entry name" value="Tandem AAA-ATPase domain"/>
    <property type="match status" value="1"/>
</dbReference>
<feature type="domain" description="Helicase C-terminal" evidence="15">
    <location>
        <begin position="734"/>
        <end position="895"/>
    </location>
</feature>
<evidence type="ECO:0000256" key="13">
    <source>
        <dbReference type="SAM" id="MobiDB-lite"/>
    </source>
</evidence>
<evidence type="ECO:0000256" key="8">
    <source>
        <dbReference type="ARBA" id="ARBA00022806"/>
    </source>
</evidence>
<evidence type="ECO:0000313" key="17">
    <source>
        <dbReference type="Proteomes" id="UP000737018"/>
    </source>
</evidence>
<dbReference type="FunFam" id="3.40.50.10810:FF:000016">
    <property type="entry name" value="Chromatin structure-remodeling complex protein SYD"/>
    <property type="match status" value="1"/>
</dbReference>
<feature type="compositionally biased region" description="Polar residues" evidence="13">
    <location>
        <begin position="1"/>
        <end position="12"/>
    </location>
</feature>
<evidence type="ECO:0000256" key="11">
    <source>
        <dbReference type="ARBA" id="ARBA00023242"/>
    </source>
</evidence>
<evidence type="ECO:0000256" key="10">
    <source>
        <dbReference type="ARBA" id="ARBA00022853"/>
    </source>
</evidence>
<protein>
    <recommendedName>
        <fullName evidence="3">DNA helicase</fullName>
        <ecNumber evidence="3">3.6.4.12</ecNumber>
    </recommendedName>
</protein>
<organism evidence="16 17">
    <name type="scientific">Castanea mollissima</name>
    <name type="common">Chinese chestnut</name>
    <dbReference type="NCBI Taxonomy" id="60419"/>
    <lineage>
        <taxon>Eukaryota</taxon>
        <taxon>Viridiplantae</taxon>
        <taxon>Streptophyta</taxon>
        <taxon>Embryophyta</taxon>
        <taxon>Tracheophyta</taxon>
        <taxon>Spermatophyta</taxon>
        <taxon>Magnoliopsida</taxon>
        <taxon>eudicotyledons</taxon>
        <taxon>Gunneridae</taxon>
        <taxon>Pentapetalae</taxon>
        <taxon>rosids</taxon>
        <taxon>fabids</taxon>
        <taxon>Fagales</taxon>
        <taxon>Fagaceae</taxon>
        <taxon>Castanea</taxon>
    </lineage>
</organism>
<keyword evidence="7" id="KW-0378">Hydrolase</keyword>
<evidence type="ECO:0000256" key="7">
    <source>
        <dbReference type="ARBA" id="ARBA00022801"/>
    </source>
</evidence>
<evidence type="ECO:0000256" key="12">
    <source>
        <dbReference type="ARBA" id="ARBA00047995"/>
    </source>
</evidence>
<keyword evidence="17" id="KW-1185">Reference proteome</keyword>
<dbReference type="GO" id="GO:0005634">
    <property type="term" value="C:nucleus"/>
    <property type="evidence" value="ECO:0007669"/>
    <property type="project" value="UniProtKB-SubCell"/>
</dbReference>
<reference evidence="16" key="1">
    <citation type="submission" date="2020-03" db="EMBL/GenBank/DDBJ databases">
        <title>Castanea mollissima Vanexum genome sequencing.</title>
        <authorList>
            <person name="Staton M."/>
        </authorList>
    </citation>
    <scope>NUCLEOTIDE SEQUENCE</scope>
    <source>
        <tissue evidence="16">Leaf</tissue>
    </source>
</reference>
<dbReference type="Pfam" id="PF00271">
    <property type="entry name" value="Helicase_C"/>
    <property type="match status" value="1"/>
</dbReference>
<dbReference type="InterPro" id="IPR027417">
    <property type="entry name" value="P-loop_NTPase"/>
</dbReference>
<dbReference type="Gene3D" id="3.40.50.300">
    <property type="entry name" value="P-loop containing nucleotide triphosphate hydrolases"/>
    <property type="match status" value="1"/>
</dbReference>
<dbReference type="Proteomes" id="UP000737018">
    <property type="component" value="Unassembled WGS sequence"/>
</dbReference>
<dbReference type="InterPro" id="IPR000330">
    <property type="entry name" value="SNF2_N"/>
</dbReference>
<evidence type="ECO:0000259" key="14">
    <source>
        <dbReference type="PROSITE" id="PS51192"/>
    </source>
</evidence>
<feature type="region of interest" description="Disordered" evidence="13">
    <location>
        <begin position="1"/>
        <end position="21"/>
    </location>
</feature>
<dbReference type="SMART" id="SM00490">
    <property type="entry name" value="HELICc"/>
    <property type="match status" value="1"/>
</dbReference>
<keyword evidence="9" id="KW-0067">ATP-binding</keyword>
<dbReference type="EMBL" id="JRKL02000369">
    <property type="protein sequence ID" value="KAF3972029.1"/>
    <property type="molecule type" value="Genomic_DNA"/>
</dbReference>
<keyword evidence="4" id="KW-0217">Developmental protein</keyword>
<feature type="domain" description="Helicase ATP-binding" evidence="14">
    <location>
        <begin position="431"/>
        <end position="598"/>
    </location>
</feature>
<dbReference type="InterPro" id="IPR038718">
    <property type="entry name" value="SNF2-like_sf"/>
</dbReference>
<dbReference type="InterPro" id="IPR049730">
    <property type="entry name" value="SNF2/RAD54-like_C"/>
</dbReference>
<evidence type="ECO:0000256" key="9">
    <source>
        <dbReference type="ARBA" id="ARBA00022840"/>
    </source>
</evidence>
<comment type="catalytic activity">
    <reaction evidence="12">
        <text>ATP + H2O = ADP + phosphate + H(+)</text>
        <dbReference type="Rhea" id="RHEA:13065"/>
        <dbReference type="ChEBI" id="CHEBI:15377"/>
        <dbReference type="ChEBI" id="CHEBI:15378"/>
        <dbReference type="ChEBI" id="CHEBI:30616"/>
        <dbReference type="ChEBI" id="CHEBI:43474"/>
        <dbReference type="ChEBI" id="CHEBI:456216"/>
        <dbReference type="EC" id="3.6.4.12"/>
    </reaction>
</comment>
<keyword evidence="11" id="KW-0539">Nucleus</keyword>
<dbReference type="InterPro" id="IPR001650">
    <property type="entry name" value="Helicase_C-like"/>
</dbReference>
<dbReference type="InterPro" id="IPR014001">
    <property type="entry name" value="Helicase_ATP-bd"/>
</dbReference>
<dbReference type="GO" id="GO:0010078">
    <property type="term" value="P:maintenance of root meristem identity"/>
    <property type="evidence" value="ECO:0007669"/>
    <property type="project" value="UniProtKB-ARBA"/>
</dbReference>
<keyword evidence="5" id="KW-0341">Growth regulation</keyword>
<dbReference type="PROSITE" id="PS51194">
    <property type="entry name" value="HELICASE_CTER"/>
    <property type="match status" value="1"/>
</dbReference>
<name>A0A8J4W2A0_9ROSI</name>
<keyword evidence="6" id="KW-0547">Nucleotide-binding</keyword>
<dbReference type="FunFam" id="3.40.50.300:FF:000755">
    <property type="entry name" value="Probable ATP-dependent DNA helicase CHR12"/>
    <property type="match status" value="1"/>
</dbReference>
<dbReference type="GO" id="GO:0003678">
    <property type="term" value="F:DNA helicase activity"/>
    <property type="evidence" value="ECO:0007669"/>
    <property type="project" value="UniProtKB-EC"/>
</dbReference>
<dbReference type="Pfam" id="PF00176">
    <property type="entry name" value="SNF2-rel_dom"/>
    <property type="match status" value="1"/>
</dbReference>
<dbReference type="GO" id="GO:0006325">
    <property type="term" value="P:chromatin organization"/>
    <property type="evidence" value="ECO:0007669"/>
    <property type="project" value="UniProtKB-KW"/>
</dbReference>
<feature type="compositionally biased region" description="Low complexity" evidence="13">
    <location>
        <begin position="1108"/>
        <end position="1117"/>
    </location>
</feature>
<dbReference type="AlphaFoldDB" id="A0A8J4W2A0"/>
<evidence type="ECO:0000256" key="1">
    <source>
        <dbReference type="ARBA" id="ARBA00004123"/>
    </source>
</evidence>
<evidence type="ECO:0000256" key="4">
    <source>
        <dbReference type="ARBA" id="ARBA00022473"/>
    </source>
</evidence>
<sequence>MAQLESQTQTQGHDPWLDPDHHQVHTTKSLICALNLVSRNLPLPPDLYDAVSSICFSPEDAAYSVEPRNGVVVGDCAAGGESGSVASKEDHGSPKGDLLADFGDALLEQRPNCMSGFGLTALRENRYQSHIRHRLTELEVLPSNRGEDLQTKCLLELYGLKLAELQSKVRSEVSSEYWLRLNCAEPDKQLFDWGMMRLRRPLYGVGDAFAMDADDQFRKKRDAERLSRLEEEEKNYIETRKRKFFAEVLNAVREFQLQIQNTMKRRRQRNDGIMQWHQRLRQRATRAEKLRFQALKSDDQEAYMRMVKESKNERLTMLLEETNKLLVNLGAAVKRQKDAKHSDDIEALKDSEADLLELDASNNGTPQDLLPEEEMDIIDSNGNSETSDLLEGQRQYHSAIHSIQEKVTEQPSMLQGGELRPYQVEGLQWMVSLFNNNLNGILADEMGLGKTIQTISLIAYLMESKGVTGPHLIVAPKAVLPNWSYEFAMWAPSIAAFLYDGRQEERKAMREKLSGEGKFNVLITHYDLIMRDKAFLKKIHWYYMIVDEGHRLKNHESVLAKTLVSGSYQIQRRLLLTGTPIQNSLQELWALLNFLLPHIFNSVQNFEEWFNAPFKGKGDVSLTDEEELLIIRRLHQVIRPFILRRKKDEVEKYLPGKSQVILKCDTSAWQKAYYQQITDVGRVGLDNGAGKSKGLQNLTMQLRKCCNHPYLFVAGDYNMWRKEEIARASGKFELLDRLLPKLHRSGHRVLLFSQMTRLLDILEIYLQLHNYKYLRLDGNTKTESRGSLVDQFNSPGSPYFMFLLSTRAGGLGLNLQTADTVILFDIDWNPQMDQQAEDRAHRIGQKKEVRVFVLITVGSVEEAILERAKQKMGIDAKVIQAGLFNTTSTAQDSRQMLEQIMRRGTSSLGTDVPSEREINRLAARSDDEFWLFEKMDEERRQKEKYRSRLMEEHEVPEWAYSAPEIKEDEAPGVDGSGSMGKRKRKEVVYADTLSDLQWMKAVENGEDMLRLSGKRKRKDHLAIEGNASTRNIGDAEEKVLELENENTPMTNEDTFGLAPTPKRPKSEEENTEKHEYQGPGGSNWNGHLLTWNTHKKKRSSFVVQSTLSDSRGQNSNGRGSGWT</sequence>
<evidence type="ECO:0000313" key="16">
    <source>
        <dbReference type="EMBL" id="KAF3972029.1"/>
    </source>
</evidence>
<keyword evidence="10" id="KW-0156">Chromatin regulator</keyword>
<gene>
    <name evidence="16" type="ORF">CMV_004425</name>
</gene>
<dbReference type="GO" id="GO:0016787">
    <property type="term" value="F:hydrolase activity"/>
    <property type="evidence" value="ECO:0007669"/>
    <property type="project" value="UniProtKB-KW"/>
</dbReference>